<keyword evidence="4" id="KW-1185">Reference proteome</keyword>
<dbReference type="Proteomes" id="UP000198960">
    <property type="component" value="Unassembled WGS sequence"/>
</dbReference>
<proteinExistence type="predicted"/>
<feature type="region of interest" description="Disordered" evidence="1">
    <location>
        <begin position="31"/>
        <end position="57"/>
    </location>
</feature>
<evidence type="ECO:0000256" key="1">
    <source>
        <dbReference type="SAM" id="MobiDB-lite"/>
    </source>
</evidence>
<dbReference type="EMBL" id="FOEE01000015">
    <property type="protein sequence ID" value="SEP21550.1"/>
    <property type="molecule type" value="Genomic_DNA"/>
</dbReference>
<name>A0A1H8W1S1_9ACTN</name>
<evidence type="ECO:0000256" key="2">
    <source>
        <dbReference type="SAM" id="SignalP"/>
    </source>
</evidence>
<feature type="chain" id="PRO_5038881853" evidence="2">
    <location>
        <begin position="24"/>
        <end position="163"/>
    </location>
</feature>
<protein>
    <submittedName>
        <fullName evidence="3">Uncharacterized protein</fullName>
    </submittedName>
</protein>
<organism evidence="3 4">
    <name type="scientific">Trujillonella endophytica</name>
    <dbReference type="NCBI Taxonomy" id="673521"/>
    <lineage>
        <taxon>Bacteria</taxon>
        <taxon>Bacillati</taxon>
        <taxon>Actinomycetota</taxon>
        <taxon>Actinomycetes</taxon>
        <taxon>Geodermatophilales</taxon>
        <taxon>Geodermatophilaceae</taxon>
        <taxon>Trujillonella</taxon>
    </lineage>
</organism>
<sequence length="163" mass="15536">MRTVARTGTTLLALSAAVLFLGACGENDEPAASGAPGVVAEGGSGDGAAGTVEEGTTGPGDAAACGLYAADGETFRLAYDEYGSGSTDDPSTLVDSLDALAADIDAVPADEVSSPVLATATEISAAAAAAVPALEGGGGVEEIDATLAGLETLADTCAELGIA</sequence>
<reference evidence="4" key="1">
    <citation type="submission" date="2016-10" db="EMBL/GenBank/DDBJ databases">
        <authorList>
            <person name="Varghese N."/>
            <person name="Submissions S."/>
        </authorList>
    </citation>
    <scope>NUCLEOTIDE SEQUENCE [LARGE SCALE GENOMIC DNA]</scope>
    <source>
        <strain evidence="4">DSM 45413</strain>
    </source>
</reference>
<evidence type="ECO:0000313" key="3">
    <source>
        <dbReference type="EMBL" id="SEP21550.1"/>
    </source>
</evidence>
<keyword evidence="2" id="KW-0732">Signal</keyword>
<evidence type="ECO:0000313" key="4">
    <source>
        <dbReference type="Proteomes" id="UP000198960"/>
    </source>
</evidence>
<gene>
    <name evidence="3" type="ORF">SAMN05660991_03979</name>
</gene>
<dbReference type="RefSeq" id="WP_091947748.1">
    <property type="nucleotide sequence ID" value="NZ_FOEE01000015.1"/>
</dbReference>
<dbReference type="PROSITE" id="PS51257">
    <property type="entry name" value="PROKAR_LIPOPROTEIN"/>
    <property type="match status" value="1"/>
</dbReference>
<accession>A0A1H8W1S1</accession>
<dbReference type="AlphaFoldDB" id="A0A1H8W1S1"/>
<feature type="signal peptide" evidence="2">
    <location>
        <begin position="1"/>
        <end position="23"/>
    </location>
</feature>